<evidence type="ECO:0000313" key="1">
    <source>
        <dbReference type="EMBL" id="UQX86779.1"/>
    </source>
</evidence>
<organism evidence="1 2">
    <name type="scientific">Jatrophihabitans telluris</name>
    <dbReference type="NCBI Taxonomy" id="2038343"/>
    <lineage>
        <taxon>Bacteria</taxon>
        <taxon>Bacillati</taxon>
        <taxon>Actinomycetota</taxon>
        <taxon>Actinomycetes</taxon>
        <taxon>Jatrophihabitantales</taxon>
        <taxon>Jatrophihabitantaceae</taxon>
        <taxon>Jatrophihabitans</taxon>
    </lineage>
</organism>
<dbReference type="RefSeq" id="WP_249769158.1">
    <property type="nucleotide sequence ID" value="NZ_CP097332.1"/>
</dbReference>
<sequence>MARPPEDELVGTSTTLLERALLDSAIEEELVGLGGLTAVDPDEVVVLSLGDNEIVTVSLGDPDVGVSVGLEGGTDVVAVDVSDGGAEVVSVGGADVVAVVSVGGAEVVAVVSVGGADVVMVEVSDGGTDVE</sequence>
<reference evidence="1" key="1">
    <citation type="journal article" date="2018" name="Int. J. Syst. Evol. Microbiol.">
        <title>Jatrophihabitans telluris sp. nov., isolated from sediment soil of lava forest wetlands and the emended description of the genus Jatrophihabitans.</title>
        <authorList>
            <person name="Lee K.C."/>
            <person name="Suh M.K."/>
            <person name="Eom M.K."/>
            <person name="Kim K.K."/>
            <person name="Kim J.S."/>
            <person name="Kim D.S."/>
            <person name="Ko S.H."/>
            <person name="Shin Y.K."/>
            <person name="Lee J.S."/>
        </authorList>
    </citation>
    <scope>NUCLEOTIDE SEQUENCE</scope>
    <source>
        <strain evidence="1">N237</strain>
    </source>
</reference>
<accession>A0ABY4QSK7</accession>
<protein>
    <submittedName>
        <fullName evidence="1">Uncharacterized protein</fullName>
    </submittedName>
</protein>
<keyword evidence="2" id="KW-1185">Reference proteome</keyword>
<gene>
    <name evidence="1" type="ORF">M6D93_10715</name>
</gene>
<name>A0ABY4QSK7_9ACTN</name>
<proteinExistence type="predicted"/>
<evidence type="ECO:0000313" key="2">
    <source>
        <dbReference type="Proteomes" id="UP001056336"/>
    </source>
</evidence>
<dbReference type="EMBL" id="CP097332">
    <property type="protein sequence ID" value="UQX86779.1"/>
    <property type="molecule type" value="Genomic_DNA"/>
</dbReference>
<dbReference type="Proteomes" id="UP001056336">
    <property type="component" value="Chromosome"/>
</dbReference>
<reference evidence="1" key="2">
    <citation type="submission" date="2022-05" db="EMBL/GenBank/DDBJ databases">
        <authorList>
            <person name="Kim J.-S."/>
            <person name="Lee K."/>
            <person name="Suh M."/>
            <person name="Eom M."/>
            <person name="Kim J.-S."/>
            <person name="Kim D.-S."/>
            <person name="Ko S.-H."/>
            <person name="Shin Y."/>
            <person name="Lee J.-S."/>
        </authorList>
    </citation>
    <scope>NUCLEOTIDE SEQUENCE</scope>
    <source>
        <strain evidence="1">N237</strain>
    </source>
</reference>